<reference evidence="1" key="1">
    <citation type="journal article" date="2015" name="Nature">
        <title>Complex archaea that bridge the gap between prokaryotes and eukaryotes.</title>
        <authorList>
            <person name="Spang A."/>
            <person name="Saw J.H."/>
            <person name="Jorgensen S.L."/>
            <person name="Zaremba-Niedzwiedzka K."/>
            <person name="Martijn J."/>
            <person name="Lind A.E."/>
            <person name="van Eijk R."/>
            <person name="Schleper C."/>
            <person name="Guy L."/>
            <person name="Ettema T.J."/>
        </authorList>
    </citation>
    <scope>NUCLEOTIDE SEQUENCE</scope>
</reference>
<dbReference type="AlphaFoldDB" id="A0A0F9CXD9"/>
<name>A0A0F9CXD9_9ZZZZ</name>
<proteinExistence type="predicted"/>
<evidence type="ECO:0000313" key="1">
    <source>
        <dbReference type="EMBL" id="KKL04533.1"/>
    </source>
</evidence>
<feature type="non-terminal residue" evidence="1">
    <location>
        <position position="1"/>
    </location>
</feature>
<gene>
    <name evidence="1" type="ORF">LCGC14_2615120</name>
</gene>
<organism evidence="1">
    <name type="scientific">marine sediment metagenome</name>
    <dbReference type="NCBI Taxonomy" id="412755"/>
    <lineage>
        <taxon>unclassified sequences</taxon>
        <taxon>metagenomes</taxon>
        <taxon>ecological metagenomes</taxon>
    </lineage>
</organism>
<accession>A0A0F9CXD9</accession>
<dbReference type="EMBL" id="LAZR01044486">
    <property type="protein sequence ID" value="KKL04533.1"/>
    <property type="molecule type" value="Genomic_DNA"/>
</dbReference>
<comment type="caution">
    <text evidence="1">The sequence shown here is derived from an EMBL/GenBank/DDBJ whole genome shotgun (WGS) entry which is preliminary data.</text>
</comment>
<protein>
    <submittedName>
        <fullName evidence="1">Uncharacterized protein</fullName>
    </submittedName>
</protein>
<sequence>LLEGTAHIGSVSSRSDDAAFFRISAIGGTAGDSVLVDGLDQTLSAIFVSSRSVDFSGLNLSATPQLMVRPGTEDASELRISAFGPISASQSLSARNLEGTAFIGNVSAKNSDAAFLRVSALVPATVAVSGTVSAHLLGQPVMVAESSPVTRVSADILGGSIDNASFAATQTDAANLDVSAKSNDAGTMRVSASLYPDTVGGLTVHRSLSVSASQNIKSTPGAIYGYYAYNFDSEPSYLKLYNVSGAVNLGTDIPIITIAIPASAAANMQFSNGLKGFTAGIGVAATSGVPDDNTALPAASAVGLNLFYK</sequence>